<name>A0A6A8M6K8_9FIRM</name>
<gene>
    <name evidence="3" type="ORF">FYJ66_02500</name>
</gene>
<dbReference type="RefSeq" id="WP_154571938.1">
    <property type="nucleotide sequence ID" value="NZ_DBEZJY010000008.1"/>
</dbReference>
<dbReference type="EMBL" id="VUNB01000002">
    <property type="protein sequence ID" value="MST68463.1"/>
    <property type="molecule type" value="Genomic_DNA"/>
</dbReference>
<comment type="caution">
    <text evidence="3">The sequence shown here is derived from an EMBL/GenBank/DDBJ whole genome shotgun (WGS) entry which is preliminary data.</text>
</comment>
<proteinExistence type="predicted"/>
<evidence type="ECO:0000256" key="2">
    <source>
        <dbReference type="SAM" id="Phobius"/>
    </source>
</evidence>
<feature type="region of interest" description="Disordered" evidence="1">
    <location>
        <begin position="113"/>
        <end position="133"/>
    </location>
</feature>
<evidence type="ECO:0008006" key="4">
    <source>
        <dbReference type="Google" id="ProtNLM"/>
    </source>
</evidence>
<dbReference type="AlphaFoldDB" id="A0A6A8M6K8"/>
<keyword evidence="2" id="KW-0472">Membrane</keyword>
<accession>A0A6A8M6K8</accession>
<evidence type="ECO:0000256" key="1">
    <source>
        <dbReference type="SAM" id="MobiDB-lite"/>
    </source>
</evidence>
<protein>
    <recommendedName>
        <fullName evidence="4">DUF948 domain-containing protein</fullName>
    </recommendedName>
</protein>
<keyword evidence="2" id="KW-0812">Transmembrane</keyword>
<feature type="compositionally biased region" description="Basic residues" evidence="1">
    <location>
        <begin position="119"/>
        <end position="133"/>
    </location>
</feature>
<evidence type="ECO:0000313" key="3">
    <source>
        <dbReference type="EMBL" id="MST68463.1"/>
    </source>
</evidence>
<reference evidence="3" key="1">
    <citation type="submission" date="2019-09" db="EMBL/GenBank/DDBJ databases">
        <title>In-depth cultivation of the pig gut microbiome towards novel bacterial diversity and tailored functional studies.</title>
        <authorList>
            <person name="Wylensek D."/>
            <person name="Hitch T.C.A."/>
            <person name="Clavel T."/>
        </authorList>
    </citation>
    <scope>NUCLEOTIDE SEQUENCE</scope>
    <source>
        <strain evidence="3">RF-744-FAT-WT-3</strain>
    </source>
</reference>
<sequence>MTVTVDIRQLIIMLLLVALIVLVIYLVVLTAKAIQTLKKTNQVLDDAKRISTVAAEKTEAMGAAADEAEDALKSIADAVRANSSLMDKASNIGMGISSLVDIFSSLRTDKEKEYAERARSRRNRKIIKKTGSK</sequence>
<organism evidence="3">
    <name type="scientific">Baileyella intestinalis</name>
    <dbReference type="NCBI Taxonomy" id="2606709"/>
    <lineage>
        <taxon>Bacteria</taxon>
        <taxon>Bacillati</taxon>
        <taxon>Bacillota</taxon>
        <taxon>Clostridia</taxon>
        <taxon>Peptostreptococcales</taxon>
        <taxon>Anaerovoracaceae</taxon>
        <taxon>Baileyella</taxon>
    </lineage>
</organism>
<feature type="transmembrane region" description="Helical" evidence="2">
    <location>
        <begin position="12"/>
        <end position="31"/>
    </location>
</feature>
<keyword evidence="2" id="KW-1133">Transmembrane helix</keyword>